<evidence type="ECO:0000313" key="6">
    <source>
        <dbReference type="Proteomes" id="UP000450676"/>
    </source>
</evidence>
<dbReference type="EMBL" id="WWCU01000003">
    <property type="protein sequence ID" value="MYN06709.1"/>
    <property type="molecule type" value="Genomic_DNA"/>
</dbReference>
<dbReference type="Gene3D" id="3.30.360.10">
    <property type="entry name" value="Dihydrodipicolinate Reductase, domain 2"/>
    <property type="match status" value="1"/>
</dbReference>
<gene>
    <name evidence="5" type="ORF">GTP77_05090</name>
</gene>
<reference evidence="5 6" key="1">
    <citation type="submission" date="2019-12" db="EMBL/GenBank/DDBJ databases">
        <title>Novel species isolated from a subtropical stream in China.</title>
        <authorList>
            <person name="Lu H."/>
        </authorList>
    </citation>
    <scope>NUCLEOTIDE SEQUENCE [LARGE SCALE GENOMIC DNA]</scope>
    <source>
        <strain evidence="5 6">FT127W</strain>
    </source>
</reference>
<name>A0A7X4H9G1_9BURK</name>
<evidence type="ECO:0000256" key="1">
    <source>
        <dbReference type="ARBA" id="ARBA00010928"/>
    </source>
</evidence>
<accession>A0A7X4H9G1</accession>
<feature type="domain" description="Gfo/Idh/MocA-like oxidoreductase N-terminal" evidence="3">
    <location>
        <begin position="5"/>
        <end position="121"/>
    </location>
</feature>
<feature type="domain" description="GFO/IDH/MocA-like oxidoreductase" evidence="4">
    <location>
        <begin position="133"/>
        <end position="247"/>
    </location>
</feature>
<dbReference type="InterPro" id="IPR050984">
    <property type="entry name" value="Gfo/Idh/MocA_domain"/>
</dbReference>
<dbReference type="AlphaFoldDB" id="A0A7X4H9G1"/>
<dbReference type="InterPro" id="IPR000683">
    <property type="entry name" value="Gfo/Idh/MocA-like_OxRdtase_N"/>
</dbReference>
<dbReference type="InterPro" id="IPR036291">
    <property type="entry name" value="NAD(P)-bd_dom_sf"/>
</dbReference>
<dbReference type="SUPFAM" id="SSF55347">
    <property type="entry name" value="Glyceraldehyde-3-phosphate dehydrogenase-like, C-terminal domain"/>
    <property type="match status" value="1"/>
</dbReference>
<dbReference type="RefSeq" id="WP_161071084.1">
    <property type="nucleotide sequence ID" value="NZ_CP086370.1"/>
</dbReference>
<dbReference type="Pfam" id="PF01408">
    <property type="entry name" value="GFO_IDH_MocA"/>
    <property type="match status" value="1"/>
</dbReference>
<protein>
    <submittedName>
        <fullName evidence="5">Gfo/Idh/MocA family oxidoreductase</fullName>
    </submittedName>
</protein>
<comment type="caution">
    <text evidence="5">The sequence shown here is derived from an EMBL/GenBank/DDBJ whole genome shotgun (WGS) entry which is preliminary data.</text>
</comment>
<dbReference type="InterPro" id="IPR055170">
    <property type="entry name" value="GFO_IDH_MocA-like_dom"/>
</dbReference>
<dbReference type="PANTHER" id="PTHR22604:SF105">
    <property type="entry name" value="TRANS-1,2-DIHYDROBENZENE-1,2-DIOL DEHYDROGENASE"/>
    <property type="match status" value="1"/>
</dbReference>
<keyword evidence="6" id="KW-1185">Reference proteome</keyword>
<dbReference type="Proteomes" id="UP000450676">
    <property type="component" value="Unassembled WGS sequence"/>
</dbReference>
<keyword evidence="2" id="KW-0560">Oxidoreductase</keyword>
<evidence type="ECO:0000313" key="5">
    <source>
        <dbReference type="EMBL" id="MYN06709.1"/>
    </source>
</evidence>
<dbReference type="PANTHER" id="PTHR22604">
    <property type="entry name" value="OXIDOREDUCTASES"/>
    <property type="match status" value="1"/>
</dbReference>
<sequence>MDKVIRWGILGTGKIAKAMAEGLRDTDGAELVAVASRTMEGAQQFGAAYGVPRCHGSYQALADDPDVDVIYIATPHPMHYENAIMCLNAGKALLVEKSFTITRWQAEEIVALARAKKLFMMEAMWSRFMPAIVEAKRIVDSGEIGKPAGVTADFGFAASAGPEHRLFNPELGGGSLLDLGIYPLSLSAFFLGPVASVQAVGELGATGVDVQASFTLQHESGAVSSCLSSLRAASPCELTISGDKGYVRLNSRFHYTNSITVGLLDGSKTELHIPRSGNGYPHEAAEVVRCLRAGLLESPVMPLDESVALMGILDTMRAQIGVRYSADSQR</sequence>
<comment type="similarity">
    <text evidence="1">Belongs to the Gfo/Idh/MocA family.</text>
</comment>
<evidence type="ECO:0000256" key="2">
    <source>
        <dbReference type="ARBA" id="ARBA00023002"/>
    </source>
</evidence>
<dbReference type="Gene3D" id="3.40.50.720">
    <property type="entry name" value="NAD(P)-binding Rossmann-like Domain"/>
    <property type="match status" value="1"/>
</dbReference>
<organism evidence="5 6">
    <name type="scientific">Pseudoduganella aquatica</name>
    <dbReference type="NCBI Taxonomy" id="2660641"/>
    <lineage>
        <taxon>Bacteria</taxon>
        <taxon>Pseudomonadati</taxon>
        <taxon>Pseudomonadota</taxon>
        <taxon>Betaproteobacteria</taxon>
        <taxon>Burkholderiales</taxon>
        <taxon>Oxalobacteraceae</taxon>
        <taxon>Telluria group</taxon>
        <taxon>Pseudoduganella</taxon>
    </lineage>
</organism>
<dbReference type="GO" id="GO:0000166">
    <property type="term" value="F:nucleotide binding"/>
    <property type="evidence" value="ECO:0007669"/>
    <property type="project" value="InterPro"/>
</dbReference>
<evidence type="ECO:0000259" key="3">
    <source>
        <dbReference type="Pfam" id="PF01408"/>
    </source>
</evidence>
<dbReference type="GO" id="GO:0016491">
    <property type="term" value="F:oxidoreductase activity"/>
    <property type="evidence" value="ECO:0007669"/>
    <property type="project" value="UniProtKB-KW"/>
</dbReference>
<dbReference type="Pfam" id="PF22725">
    <property type="entry name" value="GFO_IDH_MocA_C3"/>
    <property type="match status" value="1"/>
</dbReference>
<evidence type="ECO:0000259" key="4">
    <source>
        <dbReference type="Pfam" id="PF22725"/>
    </source>
</evidence>
<proteinExistence type="inferred from homology"/>
<dbReference type="SUPFAM" id="SSF51735">
    <property type="entry name" value="NAD(P)-binding Rossmann-fold domains"/>
    <property type="match status" value="1"/>
</dbReference>